<name>A0ABR9S6C4_9BURK</name>
<sequence>MKKFILATAAAGALAFAGAASAQYYGGYGYPGYSAPIPAVVAGAQPYGAYGNHNNYPYPQGSYGGQVHVDPYGRQVMVDPYGRQVLVQPNAGNHGVIGYDQWGRPVYGTTTYSTTTYGYAGRTWDRDGDGVADAQDRWPNDRRYR</sequence>
<protein>
    <submittedName>
        <fullName evidence="3">Uncharacterized protein</fullName>
    </submittedName>
</protein>
<feature type="signal peptide" evidence="2">
    <location>
        <begin position="1"/>
        <end position="22"/>
    </location>
</feature>
<proteinExistence type="predicted"/>
<evidence type="ECO:0000313" key="3">
    <source>
        <dbReference type="EMBL" id="MBE7369070.1"/>
    </source>
</evidence>
<evidence type="ECO:0000256" key="1">
    <source>
        <dbReference type="SAM" id="MobiDB-lite"/>
    </source>
</evidence>
<evidence type="ECO:0000313" key="4">
    <source>
        <dbReference type="Proteomes" id="UP000806285"/>
    </source>
</evidence>
<organism evidence="3 4">
    <name type="scientific">Ramlibacter pallidus</name>
    <dbReference type="NCBI Taxonomy" id="2780087"/>
    <lineage>
        <taxon>Bacteria</taxon>
        <taxon>Pseudomonadati</taxon>
        <taxon>Pseudomonadota</taxon>
        <taxon>Betaproteobacteria</taxon>
        <taxon>Burkholderiales</taxon>
        <taxon>Comamonadaceae</taxon>
        <taxon>Ramlibacter</taxon>
    </lineage>
</organism>
<feature type="region of interest" description="Disordered" evidence="1">
    <location>
        <begin position="125"/>
        <end position="145"/>
    </location>
</feature>
<feature type="chain" id="PRO_5047131215" evidence="2">
    <location>
        <begin position="23"/>
        <end position="145"/>
    </location>
</feature>
<dbReference type="Proteomes" id="UP000806285">
    <property type="component" value="Unassembled WGS sequence"/>
</dbReference>
<reference evidence="3 4" key="1">
    <citation type="submission" date="2020-10" db="EMBL/GenBank/DDBJ databases">
        <title>Ramlibacter sp. HM2 16S ribosomal RNA gene Genome sequencing and assembly.</title>
        <authorList>
            <person name="Kang M."/>
        </authorList>
    </citation>
    <scope>NUCLEOTIDE SEQUENCE [LARGE SCALE GENOMIC DNA]</scope>
    <source>
        <strain evidence="3 4">HM2</strain>
    </source>
</reference>
<comment type="caution">
    <text evidence="3">The sequence shown here is derived from an EMBL/GenBank/DDBJ whole genome shotgun (WGS) entry which is preliminary data.</text>
</comment>
<dbReference type="EMBL" id="JADDIV010000004">
    <property type="protein sequence ID" value="MBE7369070.1"/>
    <property type="molecule type" value="Genomic_DNA"/>
</dbReference>
<evidence type="ECO:0000256" key="2">
    <source>
        <dbReference type="SAM" id="SignalP"/>
    </source>
</evidence>
<dbReference type="RefSeq" id="WP_193677677.1">
    <property type="nucleotide sequence ID" value="NZ_JADDIV010000004.1"/>
</dbReference>
<keyword evidence="4" id="KW-1185">Reference proteome</keyword>
<accession>A0ABR9S6C4</accession>
<gene>
    <name evidence="3" type="ORF">IM787_16015</name>
</gene>
<keyword evidence="2" id="KW-0732">Signal</keyword>